<accession>A0A6M0SCG6</accession>
<evidence type="ECO:0000313" key="2">
    <source>
        <dbReference type="Proteomes" id="UP000473574"/>
    </source>
</evidence>
<sequence>MVGFSSYSPHRLSAVFIDGQISFCQCSLAEIILKELVQDSRRAMGVRGRKFTSFSAMGLSCTSQFLWSGDSTEELT</sequence>
<dbReference type="EMBL" id="QZCE01000002">
    <property type="protein sequence ID" value="NEZ66164.1"/>
    <property type="molecule type" value="Genomic_DNA"/>
</dbReference>
<protein>
    <submittedName>
        <fullName evidence="1">Uncharacterized protein</fullName>
    </submittedName>
</protein>
<reference evidence="1 2" key="1">
    <citation type="journal article" date="2020" name="Microb. Ecol.">
        <title>Ecogenomics of the Marine Benthic Filamentous Cyanobacterium Adonisia.</title>
        <authorList>
            <person name="Walter J.M."/>
            <person name="Coutinho F.H."/>
            <person name="Leomil L."/>
            <person name="Hargreaves P.I."/>
            <person name="Campeao M.E."/>
            <person name="Vieira V.V."/>
            <person name="Silva B.S."/>
            <person name="Fistarol G.O."/>
            <person name="Salomon P.S."/>
            <person name="Sawabe T."/>
            <person name="Mino S."/>
            <person name="Hosokawa M."/>
            <person name="Miyashita H."/>
            <person name="Maruyama F."/>
            <person name="van Verk M.C."/>
            <person name="Dutilh B.E."/>
            <person name="Thompson C.C."/>
            <person name="Thompson F.L."/>
        </authorList>
    </citation>
    <scope>NUCLEOTIDE SEQUENCE [LARGE SCALE GENOMIC DNA]</scope>
    <source>
        <strain evidence="1 2">CCMR0082</strain>
    </source>
</reference>
<name>A0A6M0SCG6_9CYAN</name>
<gene>
    <name evidence="1" type="ORF">D0962_25945</name>
</gene>
<dbReference type="AlphaFoldDB" id="A0A6M0SCG6"/>
<evidence type="ECO:0000313" key="1">
    <source>
        <dbReference type="EMBL" id="NEZ66164.1"/>
    </source>
</evidence>
<organism evidence="1 2">
    <name type="scientific">Adonisia turfae CCMR0082</name>
    <dbReference type="NCBI Taxonomy" id="2304604"/>
    <lineage>
        <taxon>Bacteria</taxon>
        <taxon>Bacillati</taxon>
        <taxon>Cyanobacteriota</taxon>
        <taxon>Adonisia</taxon>
        <taxon>Adonisia turfae</taxon>
    </lineage>
</organism>
<comment type="caution">
    <text evidence="1">The sequence shown here is derived from an EMBL/GenBank/DDBJ whole genome shotgun (WGS) entry which is preliminary data.</text>
</comment>
<proteinExistence type="predicted"/>
<dbReference type="Proteomes" id="UP000473574">
    <property type="component" value="Unassembled WGS sequence"/>
</dbReference>